<dbReference type="Pfam" id="PF07719">
    <property type="entry name" value="TPR_2"/>
    <property type="match status" value="1"/>
</dbReference>
<comment type="similarity">
    <text evidence="4">Belongs to the EMC2 family.</text>
</comment>
<evidence type="ECO:0000256" key="1">
    <source>
        <dbReference type="ARBA" id="ARBA00022737"/>
    </source>
</evidence>
<keyword evidence="5" id="KW-0812">Transmembrane</keyword>
<dbReference type="AlphaFoldDB" id="A0A8H2ZHY5"/>
<accession>A0A8H2ZHY5</accession>
<protein>
    <recommendedName>
        <fullName evidence="4">ER membrane protein complex subunit 2</fullName>
    </recommendedName>
</protein>
<dbReference type="SUPFAM" id="SSF48452">
    <property type="entry name" value="TPR-like"/>
    <property type="match status" value="1"/>
</dbReference>
<dbReference type="PROSITE" id="PS50005">
    <property type="entry name" value="TPR"/>
    <property type="match status" value="1"/>
</dbReference>
<comment type="caution">
    <text evidence="5">The sequence shown here is derived from an EMBL/GenBank/DDBJ whole genome shotgun (WGS) entry which is preliminary data.</text>
</comment>
<proteinExistence type="inferred from homology"/>
<organism evidence="5 6">
    <name type="scientific">Maudiozyma barnettii</name>
    <dbReference type="NCBI Taxonomy" id="61262"/>
    <lineage>
        <taxon>Eukaryota</taxon>
        <taxon>Fungi</taxon>
        <taxon>Dikarya</taxon>
        <taxon>Ascomycota</taxon>
        <taxon>Saccharomycotina</taxon>
        <taxon>Saccharomycetes</taxon>
        <taxon>Saccharomycetales</taxon>
        <taxon>Saccharomycetaceae</taxon>
        <taxon>Maudiozyma</taxon>
    </lineage>
</organism>
<dbReference type="InterPro" id="IPR039856">
    <property type="entry name" value="EMC2-like"/>
</dbReference>
<keyword evidence="1" id="KW-0677">Repeat</keyword>
<dbReference type="SMART" id="SM00028">
    <property type="entry name" value="TPR"/>
    <property type="match status" value="1"/>
</dbReference>
<dbReference type="InterPro" id="IPR013105">
    <property type="entry name" value="TPR_2"/>
</dbReference>
<name>A0A8H2ZHY5_9SACH</name>
<dbReference type="InterPro" id="IPR019734">
    <property type="entry name" value="TPR_rpt"/>
</dbReference>
<evidence type="ECO:0000256" key="2">
    <source>
        <dbReference type="ARBA" id="ARBA00022803"/>
    </source>
</evidence>
<evidence type="ECO:0000256" key="4">
    <source>
        <dbReference type="RuleBase" id="RU367091"/>
    </source>
</evidence>
<dbReference type="EMBL" id="CAEFZW010000005">
    <property type="protein sequence ID" value="CAB4254972.1"/>
    <property type="molecule type" value="Genomic_DNA"/>
</dbReference>
<feature type="repeat" description="TPR" evidence="3">
    <location>
        <begin position="167"/>
        <end position="200"/>
    </location>
</feature>
<dbReference type="PANTHER" id="PTHR12760">
    <property type="entry name" value="TETRATRICOPEPTIDE REPEAT PROTEIN"/>
    <property type="match status" value="1"/>
</dbReference>
<dbReference type="RefSeq" id="XP_041406816.1">
    <property type="nucleotide sequence ID" value="XM_041550882.1"/>
</dbReference>
<keyword evidence="2 3" id="KW-0802">TPR repeat</keyword>
<keyword evidence="4" id="KW-0472">Membrane</keyword>
<dbReference type="InterPro" id="IPR011990">
    <property type="entry name" value="TPR-like_helical_dom_sf"/>
</dbReference>
<comment type="subcellular location">
    <subcellularLocation>
        <location evidence="4">Endoplasmic reticulum membrane</location>
        <topology evidence="4">Peripheral membrane protein</topology>
        <orientation evidence="4">Cytoplasmic side</orientation>
    </subcellularLocation>
</comment>
<evidence type="ECO:0000313" key="5">
    <source>
        <dbReference type="EMBL" id="CAB4254972.1"/>
    </source>
</evidence>
<dbReference type="OrthoDB" id="124397at2759"/>
<comment type="subunit">
    <text evidence="4">Component of the ER membrane protein complex (EMC).</text>
</comment>
<keyword evidence="6" id="KW-1185">Reference proteome</keyword>
<dbReference type="GeneID" id="64857999"/>
<comment type="function">
    <text evidence="4">Part of the endoplasmic reticulum membrane protein complex (EMC) that enables the energy-independent insertion into endoplasmic reticulum membranes of newly synthesized membrane proteins.</text>
</comment>
<reference evidence="5 6" key="1">
    <citation type="submission" date="2020-05" db="EMBL/GenBank/DDBJ databases">
        <authorList>
            <person name="Casaregola S."/>
            <person name="Devillers H."/>
            <person name="Grondin C."/>
        </authorList>
    </citation>
    <scope>NUCLEOTIDE SEQUENCE [LARGE SCALE GENOMIC DNA]</scope>
    <source>
        <strain evidence="5 6">CLIB 1767</strain>
    </source>
</reference>
<dbReference type="Gene3D" id="1.25.40.10">
    <property type="entry name" value="Tetratricopeptide repeat domain"/>
    <property type="match status" value="1"/>
</dbReference>
<dbReference type="Proteomes" id="UP000644660">
    <property type="component" value="Unassembled WGS sequence"/>
</dbReference>
<evidence type="ECO:0000313" key="6">
    <source>
        <dbReference type="Proteomes" id="UP000644660"/>
    </source>
</evidence>
<evidence type="ECO:0000256" key="3">
    <source>
        <dbReference type="PROSITE-ProRule" id="PRU00339"/>
    </source>
</evidence>
<keyword evidence="4" id="KW-0256">Endoplasmic reticulum</keyword>
<dbReference type="GO" id="GO:0072546">
    <property type="term" value="C:EMC complex"/>
    <property type="evidence" value="ECO:0007669"/>
    <property type="project" value="UniProtKB-UniRule"/>
</dbReference>
<sequence>MDLKNTRERFLTIMSTKLYTALEPAELNELYEELMIYMKRGDVHLSEAQNMSLMEMLFYLNVYMSCDVNAKVIYNSLRDRLGERSAKLYVMNATLMQINENDIVALKYLEKLINEEYEFDSDPASYGIIMKKILAIKFELSKAGKLDKENDILKESIDLVEKLPLDPELWWYLGETYYKAGQLDEAKYCFEEVVLIMPFNYVGFAKVAEVTYYKALQSKDKESLLDESLKNALRSVELSGLYLKGWSFVAVTSKALGNKQEVLSLATNKIQEIQNVSNSRDKIAAEFIIKEMNLVK</sequence>
<gene>
    <name evidence="5" type="ORF">KABA2_05S05478</name>
</gene>